<evidence type="ECO:0000313" key="2">
    <source>
        <dbReference type="Proteomes" id="UP000689195"/>
    </source>
</evidence>
<organism evidence="1 2">
    <name type="scientific">Paramecium pentaurelia</name>
    <dbReference type="NCBI Taxonomy" id="43138"/>
    <lineage>
        <taxon>Eukaryota</taxon>
        <taxon>Sar</taxon>
        <taxon>Alveolata</taxon>
        <taxon>Ciliophora</taxon>
        <taxon>Intramacronucleata</taxon>
        <taxon>Oligohymenophorea</taxon>
        <taxon>Peniculida</taxon>
        <taxon>Parameciidae</taxon>
        <taxon>Paramecium</taxon>
    </lineage>
</organism>
<accession>A0A8S1Y6Q8</accession>
<evidence type="ECO:0000313" key="1">
    <source>
        <dbReference type="EMBL" id="CAD8208973.1"/>
    </source>
</evidence>
<gene>
    <name evidence="1" type="ORF">PPENT_87.1.T1520127</name>
</gene>
<protein>
    <submittedName>
        <fullName evidence="1">Uncharacterized protein</fullName>
    </submittedName>
</protein>
<proteinExistence type="predicted"/>
<dbReference type="AlphaFoldDB" id="A0A8S1Y6Q8"/>
<name>A0A8S1Y6Q8_9CILI</name>
<keyword evidence="2" id="KW-1185">Reference proteome</keyword>
<dbReference type="EMBL" id="CAJJDO010000152">
    <property type="protein sequence ID" value="CAD8208973.1"/>
    <property type="molecule type" value="Genomic_DNA"/>
</dbReference>
<sequence length="63" mass="7564">MKYSLFDAKQMKKLGLLCDIEKSKRKKQQKNFSIQFRRKSLKGYCFKYQIVKLWVGNVLKSKS</sequence>
<reference evidence="1" key="1">
    <citation type="submission" date="2021-01" db="EMBL/GenBank/DDBJ databases">
        <authorList>
            <consortium name="Genoscope - CEA"/>
            <person name="William W."/>
        </authorList>
    </citation>
    <scope>NUCLEOTIDE SEQUENCE</scope>
</reference>
<comment type="caution">
    <text evidence="1">The sequence shown here is derived from an EMBL/GenBank/DDBJ whole genome shotgun (WGS) entry which is preliminary data.</text>
</comment>
<dbReference type="Proteomes" id="UP000689195">
    <property type="component" value="Unassembled WGS sequence"/>
</dbReference>